<dbReference type="EMBL" id="LZLM01000006">
    <property type="protein sequence ID" value="OBJ90551.1"/>
    <property type="molecule type" value="Genomic_DNA"/>
</dbReference>
<sequence length="116" mass="12203">MRIADPTRTPLTNVPLTLLLSRISAPSGVSVKNAWWRDARTSWMTMSLSVERPIVTEFAGISCEPVRVSRAWNILVAIFPCSGGLVMFAGGIGWRGADLGGAGAKFGDDGGGPLTG</sequence>
<dbReference type="AlphaFoldDB" id="A0A1A3L303"/>
<gene>
    <name evidence="1" type="ORF">A5640_24285</name>
</gene>
<accession>A0A1A3L303</accession>
<protein>
    <submittedName>
        <fullName evidence="1">Uncharacterized protein</fullName>
    </submittedName>
</protein>
<evidence type="ECO:0000313" key="2">
    <source>
        <dbReference type="Proteomes" id="UP000093925"/>
    </source>
</evidence>
<proteinExistence type="predicted"/>
<dbReference type="Proteomes" id="UP000093925">
    <property type="component" value="Unassembled WGS sequence"/>
</dbReference>
<reference evidence="1 2" key="1">
    <citation type="submission" date="2016-06" db="EMBL/GenBank/DDBJ databases">
        <authorList>
            <person name="Kjaerup R.B."/>
            <person name="Dalgaard T.S."/>
            <person name="Juul-Madsen H.R."/>
        </authorList>
    </citation>
    <scope>NUCLEOTIDE SEQUENCE [LARGE SCALE GENOMIC DNA]</scope>
    <source>
        <strain evidence="1 2">1276495.2</strain>
    </source>
</reference>
<name>A0A1A3L303_MYCAS</name>
<organism evidence="1 2">
    <name type="scientific">Mycobacterium asiaticum</name>
    <dbReference type="NCBI Taxonomy" id="1790"/>
    <lineage>
        <taxon>Bacteria</taxon>
        <taxon>Bacillati</taxon>
        <taxon>Actinomycetota</taxon>
        <taxon>Actinomycetes</taxon>
        <taxon>Mycobacteriales</taxon>
        <taxon>Mycobacteriaceae</taxon>
        <taxon>Mycobacterium</taxon>
    </lineage>
</organism>
<comment type="caution">
    <text evidence="1">The sequence shown here is derived from an EMBL/GenBank/DDBJ whole genome shotgun (WGS) entry which is preliminary data.</text>
</comment>
<evidence type="ECO:0000313" key="1">
    <source>
        <dbReference type="EMBL" id="OBJ90551.1"/>
    </source>
</evidence>